<dbReference type="InterPro" id="IPR050678">
    <property type="entry name" value="DNA_Partitioning_ATPase"/>
</dbReference>
<keyword evidence="3" id="KW-1185">Reference proteome</keyword>
<dbReference type="OrthoDB" id="9791162at2"/>
<evidence type="ECO:0000313" key="3">
    <source>
        <dbReference type="Proteomes" id="UP000030643"/>
    </source>
</evidence>
<dbReference type="AlphaFoldDB" id="A0A069CUR7"/>
<dbReference type="Pfam" id="PF13614">
    <property type="entry name" value="AAA_31"/>
    <property type="match status" value="1"/>
</dbReference>
<dbReference type="EMBL" id="DF820494">
    <property type="protein sequence ID" value="GAK31550.1"/>
    <property type="molecule type" value="Genomic_DNA"/>
</dbReference>
<organism evidence="2 3">
    <name type="scientific">Weissella oryzae (strain DSM 25784 / JCM 18191 / LMG 30913 / SG25)</name>
    <dbReference type="NCBI Taxonomy" id="1329250"/>
    <lineage>
        <taxon>Bacteria</taxon>
        <taxon>Bacillati</taxon>
        <taxon>Bacillota</taxon>
        <taxon>Bacilli</taxon>
        <taxon>Lactobacillales</taxon>
        <taxon>Lactobacillaceae</taxon>
        <taxon>Weissella</taxon>
    </lineage>
</organism>
<dbReference type="PANTHER" id="PTHR13696:SF99">
    <property type="entry name" value="COBYRINIC ACID AC-DIAMIDE SYNTHASE"/>
    <property type="match status" value="1"/>
</dbReference>
<protein>
    <submittedName>
        <fullName evidence="2">Chromosome partitioning protein</fullName>
    </submittedName>
</protein>
<dbReference type="SUPFAM" id="SSF52540">
    <property type="entry name" value="P-loop containing nucleoside triphosphate hydrolases"/>
    <property type="match status" value="1"/>
</dbReference>
<accession>A0A069CUR7</accession>
<dbReference type="PANTHER" id="PTHR13696">
    <property type="entry name" value="P-LOOP CONTAINING NUCLEOSIDE TRIPHOSPHATE HYDROLASE"/>
    <property type="match status" value="1"/>
</dbReference>
<dbReference type="Gene3D" id="3.40.50.300">
    <property type="entry name" value="P-loop containing nucleotide triphosphate hydrolases"/>
    <property type="match status" value="1"/>
</dbReference>
<feature type="domain" description="AAA" evidence="1">
    <location>
        <begin position="1"/>
        <end position="151"/>
    </location>
</feature>
<dbReference type="STRING" id="1329250.WOSG25_110280"/>
<dbReference type="Proteomes" id="UP000030643">
    <property type="component" value="Unassembled WGS sequence"/>
</dbReference>
<reference evidence="3" key="1">
    <citation type="journal article" date="2014" name="Genome Announc.">
        <title>Draft genome sequence of Weissella oryzae SG25T, isolated from fermented rice grains.</title>
        <authorList>
            <person name="Tanizawa Y."/>
            <person name="Fujisawa T."/>
            <person name="Mochizuki T."/>
            <person name="Kaminuma E."/>
            <person name="Suzuki Y."/>
            <person name="Nakamura Y."/>
            <person name="Tohno M."/>
        </authorList>
    </citation>
    <scope>NUCLEOTIDE SEQUENCE [LARGE SCALE GENOMIC DNA]</scope>
    <source>
        <strain evidence="3">DSM 25784 / JCM 18191 / LMG 30913 / SG25</strain>
    </source>
</reference>
<dbReference type="InterPro" id="IPR027417">
    <property type="entry name" value="P-loop_NTPase"/>
</dbReference>
<dbReference type="InterPro" id="IPR025669">
    <property type="entry name" value="AAA_dom"/>
</dbReference>
<evidence type="ECO:0000259" key="1">
    <source>
        <dbReference type="Pfam" id="PF13614"/>
    </source>
</evidence>
<dbReference type="eggNOG" id="COG1192">
    <property type="taxonomic scope" value="Bacteria"/>
</dbReference>
<proteinExistence type="predicted"/>
<dbReference type="CDD" id="cd02042">
    <property type="entry name" value="ParAB_family"/>
    <property type="match status" value="1"/>
</dbReference>
<sequence length="257" mass="29597">MKIITFSASKGGVGKTTLSFNYGSWLAQQGYKVLLIDTDYQANLSSTFDFFTTENTVFNIFTDGIIKLHEVADNLTLLPASPNLDQLETMLQSRVNKEFMMMMWMQDHRAMIDNFDFILIDTHPEFGTLTKNMIAVSDYVFVPIEPSEYGFNQSRNQFDIRMEKFRAEAVDFMTRKSVIDAKVYYIANRVKKNTKSSQAFIRVLSELDAVLALIPERELFNSSTILKMPIFDIPNSNKLLEDIVPEFNKILDRTKEN</sequence>
<name>A0A069CUR7_WEIOS</name>
<gene>
    <name evidence="2" type="ORF">WOSG25_110280</name>
</gene>
<evidence type="ECO:0000313" key="2">
    <source>
        <dbReference type="EMBL" id="GAK31550.1"/>
    </source>
</evidence>
<dbReference type="RefSeq" id="WP_027699513.1">
    <property type="nucleotide sequence ID" value="NZ_DF820494.1"/>
</dbReference>